<keyword evidence="3" id="KW-1185">Reference proteome</keyword>
<evidence type="ECO:0000256" key="1">
    <source>
        <dbReference type="SAM" id="MobiDB-lite"/>
    </source>
</evidence>
<evidence type="ECO:0000313" key="3">
    <source>
        <dbReference type="Proteomes" id="UP000694240"/>
    </source>
</evidence>
<reference evidence="2 3" key="1">
    <citation type="submission" date="2020-12" db="EMBL/GenBank/DDBJ databases">
        <title>Concerted genomic and epigenomic changes stabilize Arabidopsis allopolyploids.</title>
        <authorList>
            <person name="Chen Z."/>
        </authorList>
    </citation>
    <scope>NUCLEOTIDE SEQUENCE [LARGE SCALE GENOMIC DNA]</scope>
    <source>
        <strain evidence="2">Allo738</strain>
        <tissue evidence="2">Leaf</tissue>
    </source>
</reference>
<feature type="region of interest" description="Disordered" evidence="1">
    <location>
        <begin position="1"/>
        <end position="20"/>
    </location>
</feature>
<feature type="compositionally biased region" description="Polar residues" evidence="1">
    <location>
        <begin position="1"/>
        <end position="18"/>
    </location>
</feature>
<protein>
    <submittedName>
        <fullName evidence="2">Uncharacterized protein</fullName>
    </submittedName>
</protein>
<gene>
    <name evidence="2" type="ORF">ISN45_Aa04g004170</name>
</gene>
<sequence>MTQPSHVFSSIPPLSSTPAPVRHNSIPSMYTSPSTHVENIDSSFGFNQNCSPLPHRVLITRINSMTPRSSPRSSYLELLGASNANESGFKIGSTTSGVKRKVGKDIKPLCRLYKSALVDTSFIGWIKRWNLPGQVSSSNSVRKGENSTDPNRVKRHSRNDVEVLPISGKLIKPSQEASGFLES</sequence>
<feature type="region of interest" description="Disordered" evidence="1">
    <location>
        <begin position="135"/>
        <end position="160"/>
    </location>
</feature>
<organism evidence="2 3">
    <name type="scientific">Arabidopsis thaliana x Arabidopsis arenosa</name>
    <dbReference type="NCBI Taxonomy" id="1240361"/>
    <lineage>
        <taxon>Eukaryota</taxon>
        <taxon>Viridiplantae</taxon>
        <taxon>Streptophyta</taxon>
        <taxon>Embryophyta</taxon>
        <taxon>Tracheophyta</taxon>
        <taxon>Spermatophyta</taxon>
        <taxon>Magnoliopsida</taxon>
        <taxon>eudicotyledons</taxon>
        <taxon>Gunneridae</taxon>
        <taxon>Pentapetalae</taxon>
        <taxon>rosids</taxon>
        <taxon>malvids</taxon>
        <taxon>Brassicales</taxon>
        <taxon>Brassicaceae</taxon>
        <taxon>Camelineae</taxon>
        <taxon>Arabidopsis</taxon>
    </lineage>
</organism>
<comment type="caution">
    <text evidence="2">The sequence shown here is derived from an EMBL/GenBank/DDBJ whole genome shotgun (WGS) entry which is preliminary data.</text>
</comment>
<proteinExistence type="predicted"/>
<dbReference type="Proteomes" id="UP000694240">
    <property type="component" value="Chromosome 9"/>
</dbReference>
<name>A0A8T2A742_9BRAS</name>
<accession>A0A8T2A742</accession>
<dbReference type="EMBL" id="JAEFBK010000009">
    <property type="protein sequence ID" value="KAG7567551.1"/>
    <property type="molecule type" value="Genomic_DNA"/>
</dbReference>
<evidence type="ECO:0000313" key="2">
    <source>
        <dbReference type="EMBL" id="KAG7567551.1"/>
    </source>
</evidence>
<dbReference type="AlphaFoldDB" id="A0A8T2A742"/>